<keyword evidence="6" id="KW-0998">Cell outer membrane</keyword>
<dbReference type="PANTHER" id="PTHR30026:SF20">
    <property type="entry name" value="OUTER MEMBRANE PROTEIN TOLC"/>
    <property type="match status" value="1"/>
</dbReference>
<dbReference type="GO" id="GO:0015562">
    <property type="term" value="F:efflux transmembrane transporter activity"/>
    <property type="evidence" value="ECO:0007669"/>
    <property type="project" value="InterPro"/>
</dbReference>
<dbReference type="Gene3D" id="1.20.1600.10">
    <property type="entry name" value="Outer membrane efflux proteins (OEP)"/>
    <property type="match status" value="1"/>
</dbReference>
<organism evidence="7">
    <name type="scientific">hydrothermal vent metagenome</name>
    <dbReference type="NCBI Taxonomy" id="652676"/>
    <lineage>
        <taxon>unclassified sequences</taxon>
        <taxon>metagenomes</taxon>
        <taxon>ecological metagenomes</taxon>
    </lineage>
</organism>
<dbReference type="InterPro" id="IPR051906">
    <property type="entry name" value="TolC-like"/>
</dbReference>
<dbReference type="InterPro" id="IPR010130">
    <property type="entry name" value="T1SS_OMP_TolC"/>
</dbReference>
<dbReference type="GO" id="GO:0009279">
    <property type="term" value="C:cell outer membrane"/>
    <property type="evidence" value="ECO:0007669"/>
    <property type="project" value="UniProtKB-SubCell"/>
</dbReference>
<keyword evidence="2" id="KW-0813">Transport</keyword>
<dbReference type="Pfam" id="PF02321">
    <property type="entry name" value="OEP"/>
    <property type="match status" value="2"/>
</dbReference>
<comment type="subcellular location">
    <subcellularLocation>
        <location evidence="1">Cell outer membrane</location>
    </subcellularLocation>
</comment>
<proteinExistence type="predicted"/>
<dbReference type="GO" id="GO:1990281">
    <property type="term" value="C:efflux pump complex"/>
    <property type="evidence" value="ECO:0007669"/>
    <property type="project" value="TreeGrafter"/>
</dbReference>
<dbReference type="AlphaFoldDB" id="A0A3B0VRI0"/>
<name>A0A3B0VRI0_9ZZZZ</name>
<sequence length="458" mass="50775">MKKLYLSLSIIIFSFSAIGADLSEIFQQSEAHDPQLSAAKHTLNASAEGKKQAFAAFLPQITGSWTKTSGDNESGGSIIPIQTFDINTEGWNIGISQALYDHANYGNYKISKIQVLQAIADYDVAYQDFVLRVAQSYFDVLGAKDSLIFSQAEEKAIQRQLDQAEQRFEVGLAAITDVHEARARYDGARAAVIIANNQLDDTNEALFEISQRYYDELLPVPDDINFATFSLQPMELYQELAIAKNPNLASSQLGADIAEKQISVSRAGHYPSLSLTLSRSHSLNPNATFPITQTVPDPNNPGETIDITTFVETDQRSESNTASIRVNVPIYSGGRTQSQVRQRIHNHKSAMDRSEQTRRNVIRKVRNAYHGTIAAKSSVEARKQAMISAQSGLEATEAGYEVGTRTIVDVLNSQRSLYQAQRDYSRAKYDYFIQYLGLQRAAGSLAEEDILVINKILK</sequence>
<accession>A0A3B0VRI0</accession>
<dbReference type="NCBIfam" id="TIGR01844">
    <property type="entry name" value="type_I_sec_TolC"/>
    <property type="match status" value="1"/>
</dbReference>
<evidence type="ECO:0000256" key="6">
    <source>
        <dbReference type="ARBA" id="ARBA00023237"/>
    </source>
</evidence>
<evidence type="ECO:0000313" key="7">
    <source>
        <dbReference type="EMBL" id="VAW34866.1"/>
    </source>
</evidence>
<dbReference type="InterPro" id="IPR003423">
    <property type="entry name" value="OMP_efflux"/>
</dbReference>
<reference evidence="7" key="1">
    <citation type="submission" date="2018-06" db="EMBL/GenBank/DDBJ databases">
        <authorList>
            <person name="Zhirakovskaya E."/>
        </authorList>
    </citation>
    <scope>NUCLEOTIDE SEQUENCE</scope>
</reference>
<evidence type="ECO:0000256" key="2">
    <source>
        <dbReference type="ARBA" id="ARBA00022448"/>
    </source>
</evidence>
<protein>
    <submittedName>
        <fullName evidence="7">Outer membrane channel TolC (OpmH)</fullName>
    </submittedName>
</protein>
<evidence type="ECO:0000256" key="1">
    <source>
        <dbReference type="ARBA" id="ARBA00004442"/>
    </source>
</evidence>
<evidence type="ECO:0000256" key="5">
    <source>
        <dbReference type="ARBA" id="ARBA00023136"/>
    </source>
</evidence>
<keyword evidence="5" id="KW-0472">Membrane</keyword>
<dbReference type="GO" id="GO:0015288">
    <property type="term" value="F:porin activity"/>
    <property type="evidence" value="ECO:0007669"/>
    <property type="project" value="TreeGrafter"/>
</dbReference>
<keyword evidence="4" id="KW-0812">Transmembrane</keyword>
<evidence type="ECO:0000256" key="3">
    <source>
        <dbReference type="ARBA" id="ARBA00022452"/>
    </source>
</evidence>
<gene>
    <name evidence="7" type="ORF">MNBD_GAMMA01-1229</name>
</gene>
<dbReference type="PANTHER" id="PTHR30026">
    <property type="entry name" value="OUTER MEMBRANE PROTEIN TOLC"/>
    <property type="match status" value="1"/>
</dbReference>
<keyword evidence="3" id="KW-1134">Transmembrane beta strand</keyword>
<dbReference type="SUPFAM" id="SSF56954">
    <property type="entry name" value="Outer membrane efflux proteins (OEP)"/>
    <property type="match status" value="1"/>
</dbReference>
<evidence type="ECO:0000256" key="4">
    <source>
        <dbReference type="ARBA" id="ARBA00022692"/>
    </source>
</evidence>
<dbReference type="EMBL" id="UOEW01000086">
    <property type="protein sequence ID" value="VAW34866.1"/>
    <property type="molecule type" value="Genomic_DNA"/>
</dbReference>